<proteinExistence type="predicted"/>
<gene>
    <name evidence="1" type="ORF">GPAL_1014</name>
</gene>
<protein>
    <submittedName>
        <fullName evidence="1">Uncharacterized protein</fullName>
    </submittedName>
</protein>
<dbReference type="EMBL" id="BAEQ01000016">
    <property type="protein sequence ID" value="GAC27893.1"/>
    <property type="molecule type" value="Genomic_DNA"/>
</dbReference>
<dbReference type="OrthoDB" id="6267161at2"/>
<dbReference type="STRING" id="1121922.GCA_000428905_01534"/>
<accession>K6ZG33</accession>
<keyword evidence="2" id="KW-1185">Reference proteome</keyword>
<dbReference type="RefSeq" id="WP_006009693.1">
    <property type="nucleotide sequence ID" value="NZ_BAEQ01000016.1"/>
</dbReference>
<organism evidence="1 2">
    <name type="scientific">Brumicola pallidula DSM 14239 = ACAM 615</name>
    <dbReference type="NCBI Taxonomy" id="1121922"/>
    <lineage>
        <taxon>Bacteria</taxon>
        <taxon>Pseudomonadati</taxon>
        <taxon>Pseudomonadota</taxon>
        <taxon>Gammaproteobacteria</taxon>
        <taxon>Alteromonadales</taxon>
        <taxon>Alteromonadaceae</taxon>
        <taxon>Brumicola</taxon>
    </lineage>
</organism>
<evidence type="ECO:0000313" key="2">
    <source>
        <dbReference type="Proteomes" id="UP000006251"/>
    </source>
</evidence>
<evidence type="ECO:0000313" key="1">
    <source>
        <dbReference type="EMBL" id="GAC27893.1"/>
    </source>
</evidence>
<sequence length="125" mass="14624">MKFSRLDEIINTSEDIELSFKDAAWKTTTNNIKNDVGWLSEDEYHAVFDTVPQQTVYAFETFERVSKATGLSTRLSTSFVLGWESFNKFQQSTDILFLYVVSEQLDWVFYGNRDIWSFSTRYIIG</sequence>
<dbReference type="AlphaFoldDB" id="K6ZG33"/>
<comment type="caution">
    <text evidence="1">The sequence shown here is derived from an EMBL/GenBank/DDBJ whole genome shotgun (WGS) entry which is preliminary data.</text>
</comment>
<dbReference type="Proteomes" id="UP000006251">
    <property type="component" value="Unassembled WGS sequence"/>
</dbReference>
<name>K6ZG33_9ALTE</name>
<reference evidence="2" key="1">
    <citation type="journal article" date="2014" name="Environ. Microbiol.">
        <title>Comparative genomics of the marine bacterial genus Glaciecola reveals the high degree of genomic diversity and genomic characteristic for cold adaptation.</title>
        <authorList>
            <person name="Qin Q.L."/>
            <person name="Xie B.B."/>
            <person name="Yu Y."/>
            <person name="Shu Y.L."/>
            <person name="Rong J.C."/>
            <person name="Zhang Y.J."/>
            <person name="Zhao D.L."/>
            <person name="Chen X.L."/>
            <person name="Zhang X.Y."/>
            <person name="Chen B."/>
            <person name="Zhou B.C."/>
            <person name="Zhang Y.Z."/>
        </authorList>
    </citation>
    <scope>NUCLEOTIDE SEQUENCE [LARGE SCALE GENOMIC DNA]</scope>
    <source>
        <strain evidence="2">ACAM 615</strain>
    </source>
</reference>